<keyword evidence="1" id="KW-0472">Membrane</keyword>
<dbReference type="Proteomes" id="UP001596392">
    <property type="component" value="Unassembled WGS sequence"/>
</dbReference>
<organism evidence="2 3">
    <name type="scientific">Catellatospora aurea</name>
    <dbReference type="NCBI Taxonomy" id="1337874"/>
    <lineage>
        <taxon>Bacteria</taxon>
        <taxon>Bacillati</taxon>
        <taxon>Actinomycetota</taxon>
        <taxon>Actinomycetes</taxon>
        <taxon>Micromonosporales</taxon>
        <taxon>Micromonosporaceae</taxon>
        <taxon>Catellatospora</taxon>
    </lineage>
</organism>
<name>A0ABW2GQ09_9ACTN</name>
<sequence>MSMVEGPAQARRRAFSHAVAATTGVMLAGGAVWLLGLGSVDPARNDPADCVTDGCLSVADLTGPPGELPAADRVTAVFSGSIVGSWTLSDGPAAMTLPANTTSFNYSLVAACLGNGTLFVTASADDGSGVKLTVPCDGHMPPGASFPGTISEGGVSRQATAGPFRVVAYVEGRVEQAEFFALKHVASPSGAELSH</sequence>
<comment type="caution">
    <text evidence="2">The sequence shown here is derived from an EMBL/GenBank/DDBJ whole genome shotgun (WGS) entry which is preliminary data.</text>
</comment>
<proteinExistence type="predicted"/>
<accession>A0ABW2GQ09</accession>
<dbReference type="RefSeq" id="WP_376804926.1">
    <property type="nucleotide sequence ID" value="NZ_JBHTAC010000002.1"/>
</dbReference>
<evidence type="ECO:0000256" key="1">
    <source>
        <dbReference type="SAM" id="Phobius"/>
    </source>
</evidence>
<gene>
    <name evidence="2" type="ORF">ACFQO7_03080</name>
</gene>
<evidence type="ECO:0000313" key="2">
    <source>
        <dbReference type="EMBL" id="MFC7241458.1"/>
    </source>
</evidence>
<feature type="transmembrane region" description="Helical" evidence="1">
    <location>
        <begin position="15"/>
        <end position="35"/>
    </location>
</feature>
<protein>
    <submittedName>
        <fullName evidence="2">Uncharacterized protein</fullName>
    </submittedName>
</protein>
<reference evidence="3" key="1">
    <citation type="journal article" date="2019" name="Int. J. Syst. Evol. Microbiol.">
        <title>The Global Catalogue of Microorganisms (GCM) 10K type strain sequencing project: providing services to taxonomists for standard genome sequencing and annotation.</title>
        <authorList>
            <consortium name="The Broad Institute Genomics Platform"/>
            <consortium name="The Broad Institute Genome Sequencing Center for Infectious Disease"/>
            <person name="Wu L."/>
            <person name="Ma J."/>
        </authorList>
    </citation>
    <scope>NUCLEOTIDE SEQUENCE [LARGE SCALE GENOMIC DNA]</scope>
    <source>
        <strain evidence="3">CGMCC 1.9106</strain>
    </source>
</reference>
<keyword evidence="3" id="KW-1185">Reference proteome</keyword>
<keyword evidence="1" id="KW-1133">Transmembrane helix</keyword>
<dbReference type="EMBL" id="JBHTAC010000002">
    <property type="protein sequence ID" value="MFC7241458.1"/>
    <property type="molecule type" value="Genomic_DNA"/>
</dbReference>
<evidence type="ECO:0000313" key="3">
    <source>
        <dbReference type="Proteomes" id="UP001596392"/>
    </source>
</evidence>
<keyword evidence="1" id="KW-0812">Transmembrane</keyword>